<dbReference type="InterPro" id="IPR011051">
    <property type="entry name" value="RmlC_Cupin_sf"/>
</dbReference>
<accession>A0A841R861</accession>
<dbReference type="EMBL" id="JACHGJ010000001">
    <property type="protein sequence ID" value="MBB6479220.1"/>
    <property type="molecule type" value="Genomic_DNA"/>
</dbReference>
<dbReference type="Proteomes" id="UP000587760">
    <property type="component" value="Unassembled WGS sequence"/>
</dbReference>
<comment type="caution">
    <text evidence="3">The sequence shown here is derived from an EMBL/GenBank/DDBJ whole genome shotgun (WGS) entry which is preliminary data.</text>
</comment>
<dbReference type="AlphaFoldDB" id="A0A841R861"/>
<organism evidence="3 4">
    <name type="scientific">Spirochaeta isovalerica</name>
    <dbReference type="NCBI Taxonomy" id="150"/>
    <lineage>
        <taxon>Bacteria</taxon>
        <taxon>Pseudomonadati</taxon>
        <taxon>Spirochaetota</taxon>
        <taxon>Spirochaetia</taxon>
        <taxon>Spirochaetales</taxon>
        <taxon>Spirochaetaceae</taxon>
        <taxon>Spirochaeta</taxon>
    </lineage>
</organism>
<dbReference type="InterPro" id="IPR051610">
    <property type="entry name" value="GPI/OXD"/>
</dbReference>
<dbReference type="RefSeq" id="WP_184744198.1">
    <property type="nucleotide sequence ID" value="NZ_JACHGJ010000001.1"/>
</dbReference>
<sequence length="110" mass="12226">MSQKVVRYNQTKNLLEGEEFTKVYFHTDKLIFAVSTLLPGQKACLDKGHQGADETCYVIEGQVAIHLTELDEVHELAKGDCILIPEGEPHYTVNIGETKSVTAWACAPHL</sequence>
<evidence type="ECO:0000256" key="1">
    <source>
        <dbReference type="ARBA" id="ARBA00022723"/>
    </source>
</evidence>
<evidence type="ECO:0000313" key="4">
    <source>
        <dbReference type="Proteomes" id="UP000587760"/>
    </source>
</evidence>
<reference evidence="3 4" key="1">
    <citation type="submission" date="2020-08" db="EMBL/GenBank/DDBJ databases">
        <title>Genomic Encyclopedia of Type Strains, Phase IV (KMG-IV): sequencing the most valuable type-strain genomes for metagenomic binning, comparative biology and taxonomic classification.</title>
        <authorList>
            <person name="Goeker M."/>
        </authorList>
    </citation>
    <scope>NUCLEOTIDE SEQUENCE [LARGE SCALE GENOMIC DNA]</scope>
    <source>
        <strain evidence="3 4">DSM 2461</strain>
    </source>
</reference>
<proteinExistence type="predicted"/>
<dbReference type="InterPro" id="IPR014710">
    <property type="entry name" value="RmlC-like_jellyroll"/>
</dbReference>
<dbReference type="Pfam" id="PF07883">
    <property type="entry name" value="Cupin_2"/>
    <property type="match status" value="1"/>
</dbReference>
<dbReference type="PANTHER" id="PTHR35848">
    <property type="entry name" value="OXALATE-BINDING PROTEIN"/>
    <property type="match status" value="1"/>
</dbReference>
<protein>
    <submittedName>
        <fullName evidence="3">Mannose-6-phosphate isomerase-like protein (Cupin superfamily)</fullName>
    </submittedName>
</protein>
<dbReference type="PANTHER" id="PTHR35848:SF6">
    <property type="entry name" value="CUPIN TYPE-2 DOMAIN-CONTAINING PROTEIN"/>
    <property type="match status" value="1"/>
</dbReference>
<evidence type="ECO:0000259" key="2">
    <source>
        <dbReference type="Pfam" id="PF07883"/>
    </source>
</evidence>
<gene>
    <name evidence="3" type="ORF">HNR50_000853</name>
</gene>
<dbReference type="Gene3D" id="2.60.120.10">
    <property type="entry name" value="Jelly Rolls"/>
    <property type="match status" value="1"/>
</dbReference>
<name>A0A841R861_9SPIO</name>
<keyword evidence="4" id="KW-1185">Reference proteome</keyword>
<dbReference type="GO" id="GO:0046872">
    <property type="term" value="F:metal ion binding"/>
    <property type="evidence" value="ECO:0007669"/>
    <property type="project" value="UniProtKB-KW"/>
</dbReference>
<dbReference type="InterPro" id="IPR013096">
    <property type="entry name" value="Cupin_2"/>
</dbReference>
<feature type="domain" description="Cupin type-2" evidence="2">
    <location>
        <begin position="35"/>
        <end position="99"/>
    </location>
</feature>
<dbReference type="GO" id="GO:0016853">
    <property type="term" value="F:isomerase activity"/>
    <property type="evidence" value="ECO:0007669"/>
    <property type="project" value="UniProtKB-KW"/>
</dbReference>
<dbReference type="SUPFAM" id="SSF51182">
    <property type="entry name" value="RmlC-like cupins"/>
    <property type="match status" value="1"/>
</dbReference>
<evidence type="ECO:0000313" key="3">
    <source>
        <dbReference type="EMBL" id="MBB6479220.1"/>
    </source>
</evidence>
<keyword evidence="3" id="KW-0413">Isomerase</keyword>
<keyword evidence="1" id="KW-0479">Metal-binding</keyword>